<feature type="region of interest" description="Disordered" evidence="1">
    <location>
        <begin position="228"/>
        <end position="281"/>
    </location>
</feature>
<feature type="compositionally biased region" description="Basic and acidic residues" evidence="1">
    <location>
        <begin position="131"/>
        <end position="145"/>
    </location>
</feature>
<dbReference type="AlphaFoldDB" id="A0A0L6U9T1"/>
<reference evidence="2 3" key="1">
    <citation type="submission" date="2015-08" db="EMBL/GenBank/DDBJ databases">
        <title>Next Generation Sequencing and Analysis of the Genome of Puccinia sorghi L Schw, the Causal Agent of Maize Common Rust.</title>
        <authorList>
            <person name="Rochi L."/>
            <person name="Burguener G."/>
            <person name="Darino M."/>
            <person name="Turjanski A."/>
            <person name="Kreff E."/>
            <person name="Dieguez M.J."/>
            <person name="Sacco F."/>
        </authorList>
    </citation>
    <scope>NUCLEOTIDE SEQUENCE [LARGE SCALE GENOMIC DNA]</scope>
    <source>
        <strain evidence="2 3">RO10H11247</strain>
    </source>
</reference>
<evidence type="ECO:0000313" key="2">
    <source>
        <dbReference type="EMBL" id="KNZ44525.1"/>
    </source>
</evidence>
<dbReference type="Proteomes" id="UP000037035">
    <property type="component" value="Unassembled WGS sequence"/>
</dbReference>
<dbReference type="VEuPathDB" id="FungiDB:VP01_907g8"/>
<name>A0A0L6U9T1_9BASI</name>
<keyword evidence="3" id="KW-1185">Reference proteome</keyword>
<comment type="caution">
    <text evidence="2">The sequence shown here is derived from an EMBL/GenBank/DDBJ whole genome shotgun (WGS) entry which is preliminary data.</text>
</comment>
<feature type="compositionally biased region" description="Basic and acidic residues" evidence="1">
    <location>
        <begin position="80"/>
        <end position="89"/>
    </location>
</feature>
<evidence type="ECO:0000313" key="3">
    <source>
        <dbReference type="Proteomes" id="UP000037035"/>
    </source>
</evidence>
<dbReference type="STRING" id="27349.A0A0L6U9T1"/>
<evidence type="ECO:0000256" key="1">
    <source>
        <dbReference type="SAM" id="MobiDB-lite"/>
    </source>
</evidence>
<protein>
    <submittedName>
        <fullName evidence="2">Uncharacterized protein</fullName>
    </submittedName>
</protein>
<dbReference type="EMBL" id="LAVV01014693">
    <property type="protein sequence ID" value="KNZ44525.1"/>
    <property type="molecule type" value="Genomic_DNA"/>
</dbReference>
<feature type="region of interest" description="Disordered" evidence="1">
    <location>
        <begin position="34"/>
        <end position="194"/>
    </location>
</feature>
<feature type="compositionally biased region" description="Basic residues" evidence="1">
    <location>
        <begin position="146"/>
        <end position="157"/>
    </location>
</feature>
<accession>A0A0L6U9T1</accession>
<sequence length="281" mass="32193">MADAIKLHRRHGFYVLVMVIGCYLQNIRNNENRKRTPKWATKAGLVKDKSAKRKARTQWANRYDERTPTRADGYQDDDEHPNGRTETPREQGLLEPESFMDSSSINTREDRSIESGPSGVHRQRAASDISQEARDLERSAGEERHHLRKKLSHRHTRPSVELDTSQDAHNNSKISRRKTSQSFRHQAREEDDPYFIRRASSIHVPTPASHSKIGSLGSPTSVKSFSQKFGFGSSKKTEKKNRFDVTNEARSQWENLSKRHSAHSANRPDGVTEDDGLNHQF</sequence>
<dbReference type="PROSITE" id="PS51257">
    <property type="entry name" value="PROKAR_LIPOPROTEIN"/>
    <property type="match status" value="1"/>
</dbReference>
<dbReference type="OrthoDB" id="2152119at2759"/>
<proteinExistence type="predicted"/>
<feature type="compositionally biased region" description="Polar residues" evidence="1">
    <location>
        <begin position="162"/>
        <end position="173"/>
    </location>
</feature>
<gene>
    <name evidence="2" type="ORF">VP01_907g8</name>
</gene>
<organism evidence="2 3">
    <name type="scientific">Puccinia sorghi</name>
    <dbReference type="NCBI Taxonomy" id="27349"/>
    <lineage>
        <taxon>Eukaryota</taxon>
        <taxon>Fungi</taxon>
        <taxon>Dikarya</taxon>
        <taxon>Basidiomycota</taxon>
        <taxon>Pucciniomycotina</taxon>
        <taxon>Pucciniomycetes</taxon>
        <taxon>Pucciniales</taxon>
        <taxon>Pucciniaceae</taxon>
        <taxon>Puccinia</taxon>
    </lineage>
</organism>